<organism evidence="2 3">
    <name type="scientific">Arthrobacter phage Circum</name>
    <dbReference type="NCBI Taxonomy" id="1772295"/>
    <lineage>
        <taxon>Viruses</taxon>
        <taxon>Duplodnaviria</taxon>
        <taxon>Heunggongvirae</taxon>
        <taxon>Uroviricota</taxon>
        <taxon>Caudoviricetes</taxon>
        <taxon>Mudcatvirus</taxon>
        <taxon>Mudcatvirus circum</taxon>
    </lineage>
</organism>
<dbReference type="EMBL" id="KU160642">
    <property type="protein sequence ID" value="ALY08690.1"/>
    <property type="molecule type" value="Genomic_DNA"/>
</dbReference>
<evidence type="ECO:0000313" key="2">
    <source>
        <dbReference type="EMBL" id="ALY08690.1"/>
    </source>
</evidence>
<keyword evidence="3" id="KW-1185">Reference proteome</keyword>
<gene>
    <name evidence="2" type="primary">3</name>
    <name evidence="2" type="ORF">CIRCUM_3</name>
</gene>
<dbReference type="Proteomes" id="UP000222527">
    <property type="component" value="Segment"/>
</dbReference>
<proteinExistence type="predicted"/>
<reference evidence="2 3" key="1">
    <citation type="submission" date="2015-11" db="EMBL/GenBank/DDBJ databases">
        <authorList>
            <person name="Aziz R.M."/>
            <person name="Carl E.L."/>
            <person name="Farooq M.A."/>
            <person name="Gal B."/>
            <person name="Garcia Martinez K."/>
            <person name="Mathew K.J."/>
            <person name="Obando D.J."/>
            <person name="Robinson K.M."/>
            <person name="Robinson M.D."/>
            <person name="Sanders L.M."/>
            <person name="Silva M.P."/>
            <person name="Tasnim L."/>
            <person name="Vo M."/>
            <person name="Vo Q.D."/>
            <person name="Simon S.E."/>
            <person name="Hughes L.E."/>
            <person name="Benjamin R.C."/>
            <person name="Bradley K.W."/>
            <person name="Asai D.J."/>
            <person name="Bowman C.A."/>
            <person name="Russell D.A."/>
            <person name="Pope W.H."/>
            <person name="Jacobs-Sera D."/>
            <person name="Hendrix R.W."/>
            <person name="Hatfull G.F."/>
        </authorList>
    </citation>
    <scope>NUCLEOTIDE SEQUENCE [LARGE SCALE GENOMIC DNA]</scope>
</reference>
<name>A0A0U4JX32_9CAUD</name>
<feature type="region of interest" description="Disordered" evidence="1">
    <location>
        <begin position="1"/>
        <end position="28"/>
    </location>
</feature>
<accession>A0A0U4JX32</accession>
<protein>
    <submittedName>
        <fullName evidence="2">Uncharacterized protein</fullName>
    </submittedName>
</protein>
<evidence type="ECO:0000256" key="1">
    <source>
        <dbReference type="SAM" id="MobiDB-lite"/>
    </source>
</evidence>
<dbReference type="KEGG" id="vg:40079052"/>
<sequence>MAGIRKPPESKTQRRRQPPATTPEAREQQLVSYAVDLVEDRLLNGTASAQETVFFLKLMSSREALEKRKLEKEIVLLDIKAEETRQGQQIAELYGNALEAMRTYQGHQDIEILDD</sequence>
<dbReference type="GeneID" id="40079052"/>
<feature type="compositionally biased region" description="Basic and acidic residues" evidence="1">
    <location>
        <begin position="1"/>
        <end position="12"/>
    </location>
</feature>
<dbReference type="OrthoDB" id="25785at10239"/>
<dbReference type="RefSeq" id="YP_009603092.1">
    <property type="nucleotide sequence ID" value="NC_041948.1"/>
</dbReference>
<evidence type="ECO:0000313" key="3">
    <source>
        <dbReference type="Proteomes" id="UP000222527"/>
    </source>
</evidence>